<proteinExistence type="predicted"/>
<dbReference type="EMBL" id="KQ977306">
    <property type="protein sequence ID" value="KYN03664.1"/>
    <property type="molecule type" value="Genomic_DNA"/>
</dbReference>
<name>A0A195CU55_9HYME</name>
<keyword evidence="2" id="KW-1185">Reference proteome</keyword>
<evidence type="ECO:0000313" key="1">
    <source>
        <dbReference type="EMBL" id="KYN03664.1"/>
    </source>
</evidence>
<organism evidence="1 2">
    <name type="scientific">Cyphomyrmex costatus</name>
    <dbReference type="NCBI Taxonomy" id="456900"/>
    <lineage>
        <taxon>Eukaryota</taxon>
        <taxon>Metazoa</taxon>
        <taxon>Ecdysozoa</taxon>
        <taxon>Arthropoda</taxon>
        <taxon>Hexapoda</taxon>
        <taxon>Insecta</taxon>
        <taxon>Pterygota</taxon>
        <taxon>Neoptera</taxon>
        <taxon>Endopterygota</taxon>
        <taxon>Hymenoptera</taxon>
        <taxon>Apocrita</taxon>
        <taxon>Aculeata</taxon>
        <taxon>Formicoidea</taxon>
        <taxon>Formicidae</taxon>
        <taxon>Myrmicinae</taxon>
        <taxon>Cyphomyrmex</taxon>
    </lineage>
</organism>
<reference evidence="1 2" key="1">
    <citation type="submission" date="2016-03" db="EMBL/GenBank/DDBJ databases">
        <title>Cyphomyrmex costatus WGS genome.</title>
        <authorList>
            <person name="Nygaard S."/>
            <person name="Hu H."/>
            <person name="Boomsma J."/>
            <person name="Zhang G."/>
        </authorList>
    </citation>
    <scope>NUCLEOTIDE SEQUENCE [LARGE SCALE GENOMIC DNA]</scope>
    <source>
        <strain evidence="1">MS0001</strain>
        <tissue evidence="1">Whole body</tissue>
    </source>
</reference>
<dbReference type="Proteomes" id="UP000078542">
    <property type="component" value="Unassembled WGS sequence"/>
</dbReference>
<dbReference type="AlphaFoldDB" id="A0A195CU55"/>
<protein>
    <submittedName>
        <fullName evidence="1">Uncharacterized protein</fullName>
    </submittedName>
</protein>
<gene>
    <name evidence="1" type="ORF">ALC62_05535</name>
</gene>
<sequence>MSTLVKVFRSIRSVVHGPSINITKYILKYLKYYFTNILVFYKKLHILYTGFSFICDFLEYLNYNIRKQKFSCIYMYLYKYIYYFIHSSANYKSDNYNFSQLCTWYFWSFVRLRDLIECCSFARTGRSIKIKNRISGAPCVQMAHEWKYTHDGRDAEILKPRKMIFCGEILRNINRPWRVAHGSRKCFDGRHPPVLHGTVERPDRSSEIRDILRVRQRAVCCFALPECSRACVIPE</sequence>
<accession>A0A195CU55</accession>
<evidence type="ECO:0000313" key="2">
    <source>
        <dbReference type="Proteomes" id="UP000078542"/>
    </source>
</evidence>